<dbReference type="RefSeq" id="WP_076402028.1">
    <property type="nucleotide sequence ID" value="NZ_FTOA01000011.1"/>
</dbReference>
<dbReference type="SUPFAM" id="SSF53383">
    <property type="entry name" value="PLP-dependent transferases"/>
    <property type="match status" value="1"/>
</dbReference>
<dbReference type="Pfam" id="PF00155">
    <property type="entry name" value="Aminotran_1_2"/>
    <property type="match status" value="1"/>
</dbReference>
<reference evidence="7 8" key="1">
    <citation type="submission" date="2017-01" db="EMBL/GenBank/DDBJ databases">
        <authorList>
            <person name="Mah S.A."/>
            <person name="Swanson W.J."/>
            <person name="Moy G.W."/>
            <person name="Vacquier V.D."/>
        </authorList>
    </citation>
    <scope>NUCLEOTIDE SEQUENCE [LARGE SCALE GENOMIC DNA]</scope>
    <source>
        <strain evidence="7 8">DSM 11589</strain>
    </source>
</reference>
<dbReference type="Proteomes" id="UP000185678">
    <property type="component" value="Unassembled WGS sequence"/>
</dbReference>
<evidence type="ECO:0000256" key="4">
    <source>
        <dbReference type="ARBA" id="ARBA00023125"/>
    </source>
</evidence>
<dbReference type="InterPro" id="IPR036390">
    <property type="entry name" value="WH_DNA-bd_sf"/>
</dbReference>
<dbReference type="Gene3D" id="1.10.10.10">
    <property type="entry name" value="Winged helix-like DNA-binding domain superfamily/Winged helix DNA-binding domain"/>
    <property type="match status" value="1"/>
</dbReference>
<dbReference type="InterPro" id="IPR015421">
    <property type="entry name" value="PyrdxlP-dep_Trfase_major"/>
</dbReference>
<dbReference type="EMBL" id="FTOA01000011">
    <property type="protein sequence ID" value="SIT18363.1"/>
    <property type="molecule type" value="Genomic_DNA"/>
</dbReference>
<keyword evidence="5" id="KW-0804">Transcription</keyword>
<keyword evidence="2" id="KW-0663">Pyridoxal phosphate</keyword>
<keyword evidence="8" id="KW-1185">Reference proteome</keyword>
<dbReference type="STRING" id="80876.SAMN05421779_11120"/>
<evidence type="ECO:0000313" key="8">
    <source>
        <dbReference type="Proteomes" id="UP000185678"/>
    </source>
</evidence>
<keyword evidence="3" id="KW-0805">Transcription regulation</keyword>
<dbReference type="AlphaFoldDB" id="A0A1N7Q690"/>
<evidence type="ECO:0000256" key="5">
    <source>
        <dbReference type="ARBA" id="ARBA00023163"/>
    </source>
</evidence>
<dbReference type="Gene3D" id="3.90.1150.10">
    <property type="entry name" value="Aspartate Aminotransferase, domain 1"/>
    <property type="match status" value="1"/>
</dbReference>
<organism evidence="7 8">
    <name type="scientific">Insolitispirillum peregrinum</name>
    <dbReference type="NCBI Taxonomy" id="80876"/>
    <lineage>
        <taxon>Bacteria</taxon>
        <taxon>Pseudomonadati</taxon>
        <taxon>Pseudomonadota</taxon>
        <taxon>Alphaproteobacteria</taxon>
        <taxon>Rhodospirillales</taxon>
        <taxon>Novispirillaceae</taxon>
        <taxon>Insolitispirillum</taxon>
    </lineage>
</organism>
<dbReference type="GO" id="GO:0003677">
    <property type="term" value="F:DNA binding"/>
    <property type="evidence" value="ECO:0007669"/>
    <property type="project" value="UniProtKB-KW"/>
</dbReference>
<name>A0A1N7Q690_9PROT</name>
<feature type="domain" description="HTH gntR-type" evidence="6">
    <location>
        <begin position="2"/>
        <end position="70"/>
    </location>
</feature>
<dbReference type="GO" id="GO:0003700">
    <property type="term" value="F:DNA-binding transcription factor activity"/>
    <property type="evidence" value="ECO:0007669"/>
    <property type="project" value="InterPro"/>
</dbReference>
<evidence type="ECO:0000256" key="1">
    <source>
        <dbReference type="ARBA" id="ARBA00005384"/>
    </source>
</evidence>
<proteinExistence type="inferred from homology"/>
<dbReference type="CDD" id="cd00609">
    <property type="entry name" value="AAT_like"/>
    <property type="match status" value="1"/>
</dbReference>
<evidence type="ECO:0000256" key="2">
    <source>
        <dbReference type="ARBA" id="ARBA00022898"/>
    </source>
</evidence>
<dbReference type="GO" id="GO:0030170">
    <property type="term" value="F:pyridoxal phosphate binding"/>
    <property type="evidence" value="ECO:0007669"/>
    <property type="project" value="InterPro"/>
</dbReference>
<dbReference type="InterPro" id="IPR000524">
    <property type="entry name" value="Tscrpt_reg_HTH_GntR"/>
</dbReference>
<dbReference type="PROSITE" id="PS50949">
    <property type="entry name" value="HTH_GNTR"/>
    <property type="match status" value="1"/>
</dbReference>
<dbReference type="InterPro" id="IPR051446">
    <property type="entry name" value="HTH_trans_reg/aminotransferase"/>
</dbReference>
<evidence type="ECO:0000259" key="6">
    <source>
        <dbReference type="PROSITE" id="PS50949"/>
    </source>
</evidence>
<dbReference type="OrthoDB" id="9804020at2"/>
<dbReference type="SMART" id="SM00345">
    <property type="entry name" value="HTH_GNTR"/>
    <property type="match status" value="1"/>
</dbReference>
<protein>
    <submittedName>
        <fullName evidence="7">Transcriptional regulator, GntR family</fullName>
    </submittedName>
</protein>
<dbReference type="InterPro" id="IPR015422">
    <property type="entry name" value="PyrdxlP-dep_Trfase_small"/>
</dbReference>
<dbReference type="Pfam" id="PF00392">
    <property type="entry name" value="GntR"/>
    <property type="match status" value="1"/>
</dbReference>
<keyword evidence="4" id="KW-0238">DNA-binding</keyword>
<gene>
    <name evidence="7" type="ORF">SAMN05421779_11120</name>
</gene>
<dbReference type="InterPro" id="IPR004839">
    <property type="entry name" value="Aminotransferase_I/II_large"/>
</dbReference>
<evidence type="ECO:0000256" key="3">
    <source>
        <dbReference type="ARBA" id="ARBA00023015"/>
    </source>
</evidence>
<dbReference type="InterPro" id="IPR036388">
    <property type="entry name" value="WH-like_DNA-bd_sf"/>
</dbReference>
<accession>A0A1N7Q690</accession>
<dbReference type="PANTHER" id="PTHR46577:SF1">
    <property type="entry name" value="HTH-TYPE TRANSCRIPTIONAL REGULATORY PROTEIN GABR"/>
    <property type="match status" value="1"/>
</dbReference>
<dbReference type="InterPro" id="IPR015424">
    <property type="entry name" value="PyrdxlP-dep_Trfase"/>
</dbReference>
<dbReference type="SUPFAM" id="SSF46785">
    <property type="entry name" value="Winged helix' DNA-binding domain"/>
    <property type="match status" value="1"/>
</dbReference>
<dbReference type="CDD" id="cd07377">
    <property type="entry name" value="WHTH_GntR"/>
    <property type="match status" value="1"/>
</dbReference>
<comment type="similarity">
    <text evidence="1">In the C-terminal section; belongs to the class-I pyridoxal-phosphate-dependent aminotransferase family.</text>
</comment>
<evidence type="ECO:0000313" key="7">
    <source>
        <dbReference type="EMBL" id="SIT18363.1"/>
    </source>
</evidence>
<dbReference type="Gene3D" id="3.40.640.10">
    <property type="entry name" value="Type I PLP-dependent aspartate aminotransferase-like (Major domain)"/>
    <property type="match status" value="1"/>
</dbReference>
<dbReference type="PANTHER" id="PTHR46577">
    <property type="entry name" value="HTH-TYPE TRANSCRIPTIONAL REGULATORY PROTEIN GABR"/>
    <property type="match status" value="1"/>
</dbReference>
<sequence length="452" mass="47573">MIADYLTLADSLAAEIASGQLAPGDRLPPQRDFAYQRGIAASTASRVYAELRRRGLVTGEVGRGTYVRSALAQSHPALTEPSPAALDLELNFPLLPHQGHTIAAALHRALRPDTIHHALKPIGATATPQARTIASRFLARGGWQPAADSLAFTGNGRQAIAAALAAIANPGERIGAEALTYPALQSIATQLGITVVPLAMDQYGVLPEAIAQHQQTAPLKGLYLQPCLHNPLGISMDPARKQAIANLLHATGLPAIEDATYGFLTDDPPLAAFAPQQVIYVESFSKRIAPGLTLGIVSAPAAIAPRLHHSIRAGGWSAAGVPLAVALQVIGDGTAESISREKRQDARDRQAIARHCLAGLSWQADPRAYHLWLHLPPGWRAEALVETAARHGMALLPASAFTLSNHHAPPAVRLALSAPPQDQLRAGLETLRRLIATATDCPSGSTPSPAGQ</sequence>